<dbReference type="RefSeq" id="WP_217640008.1">
    <property type="nucleotide sequence ID" value="NZ_FOPF01000020.1"/>
</dbReference>
<dbReference type="GO" id="GO:0003677">
    <property type="term" value="F:DNA binding"/>
    <property type="evidence" value="ECO:0007669"/>
    <property type="project" value="InterPro"/>
</dbReference>
<dbReference type="InterPro" id="IPR036977">
    <property type="entry name" value="DNA_primase_Znf_CHC2"/>
</dbReference>
<dbReference type="SUPFAM" id="SSF57783">
    <property type="entry name" value="Zinc beta-ribbon"/>
    <property type="match status" value="1"/>
</dbReference>
<evidence type="ECO:0000313" key="1">
    <source>
        <dbReference type="EMBL" id="SLN71597.1"/>
    </source>
</evidence>
<dbReference type="Gene3D" id="3.90.580.10">
    <property type="entry name" value="Zinc finger, CHC2-type domain"/>
    <property type="match status" value="1"/>
</dbReference>
<gene>
    <name evidence="1" type="ORF">PAM7066_03671</name>
</gene>
<reference evidence="1 2" key="1">
    <citation type="submission" date="2017-03" db="EMBL/GenBank/DDBJ databases">
        <authorList>
            <person name="Afonso C.L."/>
            <person name="Miller P.J."/>
            <person name="Scott M.A."/>
            <person name="Spackman E."/>
            <person name="Goraichik I."/>
            <person name="Dimitrov K.M."/>
            <person name="Suarez D.L."/>
            <person name="Swayne D.E."/>
        </authorList>
    </citation>
    <scope>NUCLEOTIDE SEQUENCE [LARGE SCALE GENOMIC DNA]</scope>
    <source>
        <strain evidence="1 2">CECT 7066</strain>
    </source>
</reference>
<accession>A0A1Y5TWG8</accession>
<dbReference type="Proteomes" id="UP000193870">
    <property type="component" value="Unassembled WGS sequence"/>
</dbReference>
<proteinExistence type="predicted"/>
<dbReference type="EMBL" id="FWFV01000020">
    <property type="protein sequence ID" value="SLN71597.1"/>
    <property type="molecule type" value="Genomic_DNA"/>
</dbReference>
<evidence type="ECO:0008006" key="3">
    <source>
        <dbReference type="Google" id="ProtNLM"/>
    </source>
</evidence>
<protein>
    <recommendedName>
        <fullName evidence="3">DNA primase</fullName>
    </recommendedName>
</protein>
<organism evidence="1 2">
    <name type="scientific">Palleronia marisminoris</name>
    <dbReference type="NCBI Taxonomy" id="315423"/>
    <lineage>
        <taxon>Bacteria</taxon>
        <taxon>Pseudomonadati</taxon>
        <taxon>Pseudomonadota</taxon>
        <taxon>Alphaproteobacteria</taxon>
        <taxon>Rhodobacterales</taxon>
        <taxon>Roseobacteraceae</taxon>
        <taxon>Palleronia</taxon>
    </lineage>
</organism>
<dbReference type="STRING" id="315423.SAMN04488020_12011"/>
<keyword evidence="2" id="KW-1185">Reference proteome</keyword>
<dbReference type="AlphaFoldDB" id="A0A1Y5TWG8"/>
<name>A0A1Y5TWG8_9RHOB</name>
<sequence length="105" mass="11742">MTTETLPFRHIQFTTVNMACRQNLPSLLTAWLPDGRRVGDEWTARNPTRADRRPGSFKINIQTGRWADFATGDKGGDPVSLYAYLNGLSQGQAARELIETWGMDG</sequence>
<evidence type="ECO:0000313" key="2">
    <source>
        <dbReference type="Proteomes" id="UP000193870"/>
    </source>
</evidence>
<dbReference type="GO" id="GO:0006260">
    <property type="term" value="P:DNA replication"/>
    <property type="evidence" value="ECO:0007669"/>
    <property type="project" value="InterPro"/>
</dbReference>
<dbReference type="GO" id="GO:0008270">
    <property type="term" value="F:zinc ion binding"/>
    <property type="evidence" value="ECO:0007669"/>
    <property type="project" value="InterPro"/>
</dbReference>